<reference evidence="1" key="2">
    <citation type="submission" date="2020-11" db="EMBL/GenBank/DDBJ databases">
        <authorList>
            <person name="McCartney M.A."/>
            <person name="Auch B."/>
            <person name="Kono T."/>
            <person name="Mallez S."/>
            <person name="Becker A."/>
            <person name="Gohl D.M."/>
            <person name="Silverstein K.A.T."/>
            <person name="Koren S."/>
            <person name="Bechman K.B."/>
            <person name="Herman A."/>
            <person name="Abrahante J.E."/>
            <person name="Garbe J."/>
        </authorList>
    </citation>
    <scope>NUCLEOTIDE SEQUENCE</scope>
    <source>
        <strain evidence="1">Duluth1</strain>
        <tissue evidence="1">Whole animal</tissue>
    </source>
</reference>
<dbReference type="AlphaFoldDB" id="A0A9D4MBN8"/>
<sequence length="109" mass="12342">MRAHGQRFLQVNSSILRPNKVVLIGTIIGTKCIPTNGVSNEVTVPINCRYAQHFTSECPGFWDGLAIIGELENWRVQIAPDIDYHIREVLVVWIGRVVAFNTELNRNIQ</sequence>
<accession>A0A9D4MBN8</accession>
<evidence type="ECO:0000313" key="2">
    <source>
        <dbReference type="Proteomes" id="UP000828390"/>
    </source>
</evidence>
<dbReference type="Proteomes" id="UP000828390">
    <property type="component" value="Unassembled WGS sequence"/>
</dbReference>
<keyword evidence="2" id="KW-1185">Reference proteome</keyword>
<comment type="caution">
    <text evidence="1">The sequence shown here is derived from an EMBL/GenBank/DDBJ whole genome shotgun (WGS) entry which is preliminary data.</text>
</comment>
<name>A0A9D4MBN8_DREPO</name>
<dbReference type="EMBL" id="JAIWYP010000002">
    <property type="protein sequence ID" value="KAH3873291.1"/>
    <property type="molecule type" value="Genomic_DNA"/>
</dbReference>
<evidence type="ECO:0000313" key="1">
    <source>
        <dbReference type="EMBL" id="KAH3873291.1"/>
    </source>
</evidence>
<proteinExistence type="predicted"/>
<gene>
    <name evidence="1" type="ORF">DPMN_036523</name>
</gene>
<reference evidence="1" key="1">
    <citation type="journal article" date="2019" name="bioRxiv">
        <title>The Genome of the Zebra Mussel, Dreissena polymorpha: A Resource for Invasive Species Research.</title>
        <authorList>
            <person name="McCartney M.A."/>
            <person name="Auch B."/>
            <person name="Kono T."/>
            <person name="Mallez S."/>
            <person name="Zhang Y."/>
            <person name="Obille A."/>
            <person name="Becker A."/>
            <person name="Abrahante J.E."/>
            <person name="Garbe J."/>
            <person name="Badalamenti J.P."/>
            <person name="Herman A."/>
            <person name="Mangelson H."/>
            <person name="Liachko I."/>
            <person name="Sullivan S."/>
            <person name="Sone E.D."/>
            <person name="Koren S."/>
            <person name="Silverstein K.A.T."/>
            <person name="Beckman K.B."/>
            <person name="Gohl D.M."/>
        </authorList>
    </citation>
    <scope>NUCLEOTIDE SEQUENCE</scope>
    <source>
        <strain evidence="1">Duluth1</strain>
        <tissue evidence="1">Whole animal</tissue>
    </source>
</reference>
<organism evidence="1 2">
    <name type="scientific">Dreissena polymorpha</name>
    <name type="common">Zebra mussel</name>
    <name type="synonym">Mytilus polymorpha</name>
    <dbReference type="NCBI Taxonomy" id="45954"/>
    <lineage>
        <taxon>Eukaryota</taxon>
        <taxon>Metazoa</taxon>
        <taxon>Spiralia</taxon>
        <taxon>Lophotrochozoa</taxon>
        <taxon>Mollusca</taxon>
        <taxon>Bivalvia</taxon>
        <taxon>Autobranchia</taxon>
        <taxon>Heteroconchia</taxon>
        <taxon>Euheterodonta</taxon>
        <taxon>Imparidentia</taxon>
        <taxon>Neoheterodontei</taxon>
        <taxon>Myida</taxon>
        <taxon>Dreissenoidea</taxon>
        <taxon>Dreissenidae</taxon>
        <taxon>Dreissena</taxon>
    </lineage>
</organism>
<protein>
    <submittedName>
        <fullName evidence="1">Uncharacterized protein</fullName>
    </submittedName>
</protein>